<name>A0AAD6Z3H2_9AGAR</name>
<sequence length="210" mass="23744">MGDFVPEFNMNLTSTIILWTLALVPGTTWRYIWLALACTSLAVFASAQRQDPAKRISMLEDALETAEETLNRAKLISGARAQAELAEVGCRLLQVKLSVSKIRSRVLEMRSATWQTYIRRIRVILRTIDHCAGEVKGVQTSMLLTIEEARQRTLSEELNEAQETLSATTRSPTRCASCHLGSNSNVFEECYKYVRSQFIKASRIEWPSRV</sequence>
<dbReference type="EMBL" id="JARIHO010000096">
    <property type="protein sequence ID" value="KAJ7305529.1"/>
    <property type="molecule type" value="Genomic_DNA"/>
</dbReference>
<dbReference type="AlphaFoldDB" id="A0AAD6Z3H2"/>
<proteinExistence type="predicted"/>
<protein>
    <submittedName>
        <fullName evidence="1">Uncharacterized protein</fullName>
    </submittedName>
</protein>
<dbReference type="Proteomes" id="UP001218218">
    <property type="component" value="Unassembled WGS sequence"/>
</dbReference>
<evidence type="ECO:0000313" key="1">
    <source>
        <dbReference type="EMBL" id="KAJ7305529.1"/>
    </source>
</evidence>
<accession>A0AAD6Z3H2</accession>
<organism evidence="1 2">
    <name type="scientific">Mycena albidolilacea</name>
    <dbReference type="NCBI Taxonomy" id="1033008"/>
    <lineage>
        <taxon>Eukaryota</taxon>
        <taxon>Fungi</taxon>
        <taxon>Dikarya</taxon>
        <taxon>Basidiomycota</taxon>
        <taxon>Agaricomycotina</taxon>
        <taxon>Agaricomycetes</taxon>
        <taxon>Agaricomycetidae</taxon>
        <taxon>Agaricales</taxon>
        <taxon>Marasmiineae</taxon>
        <taxon>Mycenaceae</taxon>
        <taxon>Mycena</taxon>
    </lineage>
</organism>
<comment type="caution">
    <text evidence="1">The sequence shown here is derived from an EMBL/GenBank/DDBJ whole genome shotgun (WGS) entry which is preliminary data.</text>
</comment>
<evidence type="ECO:0000313" key="2">
    <source>
        <dbReference type="Proteomes" id="UP001218218"/>
    </source>
</evidence>
<keyword evidence="2" id="KW-1185">Reference proteome</keyword>
<reference evidence="1" key="1">
    <citation type="submission" date="2023-03" db="EMBL/GenBank/DDBJ databases">
        <title>Massive genome expansion in bonnet fungi (Mycena s.s.) driven by repeated elements and novel gene families across ecological guilds.</title>
        <authorList>
            <consortium name="Lawrence Berkeley National Laboratory"/>
            <person name="Harder C.B."/>
            <person name="Miyauchi S."/>
            <person name="Viragh M."/>
            <person name="Kuo A."/>
            <person name="Thoen E."/>
            <person name="Andreopoulos B."/>
            <person name="Lu D."/>
            <person name="Skrede I."/>
            <person name="Drula E."/>
            <person name="Henrissat B."/>
            <person name="Morin E."/>
            <person name="Kohler A."/>
            <person name="Barry K."/>
            <person name="LaButti K."/>
            <person name="Morin E."/>
            <person name="Salamov A."/>
            <person name="Lipzen A."/>
            <person name="Mereny Z."/>
            <person name="Hegedus B."/>
            <person name="Baldrian P."/>
            <person name="Stursova M."/>
            <person name="Weitz H."/>
            <person name="Taylor A."/>
            <person name="Grigoriev I.V."/>
            <person name="Nagy L.G."/>
            <person name="Martin F."/>
            <person name="Kauserud H."/>
        </authorList>
    </citation>
    <scope>NUCLEOTIDE SEQUENCE</scope>
    <source>
        <strain evidence="1">CBHHK002</strain>
    </source>
</reference>
<gene>
    <name evidence="1" type="ORF">DFH08DRAFT_1054986</name>
</gene>